<feature type="compositionally biased region" description="Pro residues" evidence="1">
    <location>
        <begin position="98"/>
        <end position="109"/>
    </location>
</feature>
<evidence type="ECO:0000313" key="3">
    <source>
        <dbReference type="Proteomes" id="UP001497744"/>
    </source>
</evidence>
<comment type="caution">
    <text evidence="2">The sequence shown here is derived from an EMBL/GenBank/DDBJ whole genome shotgun (WGS) entry which is preliminary data.</text>
</comment>
<proteinExistence type="predicted"/>
<accession>A0AAV4LQ08</accession>
<dbReference type="Proteomes" id="UP001497744">
    <property type="component" value="Unassembled WGS sequence"/>
</dbReference>
<gene>
    <name evidence="2" type="ORF">BcabD6B2_16680</name>
</gene>
<sequence length="574" mass="62774">MRGSHGVNLRRVLSLPTSRHDTTLLGRYHPSNRQKRSGNTPTRDDAPCNGKPATTPAASAHRRTPTAPTDGRRRNNAALLTSNPPETRGHPGNYPAPCQQPPQLQPPTGVPVSTAPTATQHPTHRTLNAAFDRGDIASSALSLLDKGTSQSSVEALLARDIGRNLFNLPVQRLRVWLYNADVGSVAQATLRHLYSASYLPEKALVADAVILNKLESGPGLTSCRDAFLLLKLQRVLLSKSLKSTLNLPVYQRCIQLLNAKAGRLPGDYLVHLSLTLDSLWRHLSRGGALDSIRDCHAVTDAPLSLSDLHSPLVLFLEKAAFDISCNTVPPLLDLLVRLQHHLAKEALLPLHKVAFLKVIEFAHLLPLDAALRSLRLLERLESSLPLPFYFLCQRVLAKPGDTVEYAVFHTAARCLSRCHHVANNSLHRLLLLYRSFLQHVPAYVYNSSERFVAASLLRALEVAPATAEAKLELSALYSPSENPGAAALAPASTGSVRLPEGYYRRIRSLQDLTPLLASSLVHLRRSGDASVPKLCDLPHLKRHYGLRGGLRLPIKSLLRDAGHPQTLPTNTANV</sequence>
<organism evidence="2 3">
    <name type="scientific">Babesia caballi</name>
    <dbReference type="NCBI Taxonomy" id="5871"/>
    <lineage>
        <taxon>Eukaryota</taxon>
        <taxon>Sar</taxon>
        <taxon>Alveolata</taxon>
        <taxon>Apicomplexa</taxon>
        <taxon>Aconoidasida</taxon>
        <taxon>Piroplasmida</taxon>
        <taxon>Babesiidae</taxon>
        <taxon>Babesia</taxon>
    </lineage>
</organism>
<protein>
    <submittedName>
        <fullName evidence="2">SACPA operon antiterminator, putative</fullName>
    </submittedName>
</protein>
<reference evidence="2 3" key="1">
    <citation type="submission" date="2021-06" db="EMBL/GenBank/DDBJ databases">
        <title>Genome sequence of Babesia caballi.</title>
        <authorList>
            <person name="Yamagishi J."/>
            <person name="Kidaka T."/>
            <person name="Ochi A."/>
        </authorList>
    </citation>
    <scope>NUCLEOTIDE SEQUENCE [LARGE SCALE GENOMIC DNA]</scope>
    <source>
        <strain evidence="2">USDA-D6B2</strain>
    </source>
</reference>
<dbReference type="RefSeq" id="XP_067714302.1">
    <property type="nucleotide sequence ID" value="XM_067858201.1"/>
</dbReference>
<evidence type="ECO:0000313" key="2">
    <source>
        <dbReference type="EMBL" id="GIX62233.1"/>
    </source>
</evidence>
<feature type="region of interest" description="Disordered" evidence="1">
    <location>
        <begin position="1"/>
        <end position="120"/>
    </location>
</feature>
<evidence type="ECO:0000256" key="1">
    <source>
        <dbReference type="SAM" id="MobiDB-lite"/>
    </source>
</evidence>
<name>A0AAV4LQ08_BABCB</name>
<dbReference type="EMBL" id="BPLF01000001">
    <property type="protein sequence ID" value="GIX62233.1"/>
    <property type="molecule type" value="Genomic_DNA"/>
</dbReference>
<dbReference type="GeneID" id="94193714"/>
<dbReference type="AlphaFoldDB" id="A0AAV4LQ08"/>
<keyword evidence="3" id="KW-1185">Reference proteome</keyword>